<accession>A0A0E9S6P1</accession>
<protein>
    <submittedName>
        <fullName evidence="1">Uncharacterized protein</fullName>
    </submittedName>
</protein>
<organism evidence="1">
    <name type="scientific">Anguilla anguilla</name>
    <name type="common">European freshwater eel</name>
    <name type="synonym">Muraena anguilla</name>
    <dbReference type="NCBI Taxonomy" id="7936"/>
    <lineage>
        <taxon>Eukaryota</taxon>
        <taxon>Metazoa</taxon>
        <taxon>Chordata</taxon>
        <taxon>Craniata</taxon>
        <taxon>Vertebrata</taxon>
        <taxon>Euteleostomi</taxon>
        <taxon>Actinopterygii</taxon>
        <taxon>Neopterygii</taxon>
        <taxon>Teleostei</taxon>
        <taxon>Anguilliformes</taxon>
        <taxon>Anguillidae</taxon>
        <taxon>Anguilla</taxon>
    </lineage>
</organism>
<reference evidence="1" key="2">
    <citation type="journal article" date="2015" name="Fish Shellfish Immunol.">
        <title>Early steps in the European eel (Anguilla anguilla)-Vibrio vulnificus interaction in the gills: Role of the RtxA13 toxin.</title>
        <authorList>
            <person name="Callol A."/>
            <person name="Pajuelo D."/>
            <person name="Ebbesson L."/>
            <person name="Teles M."/>
            <person name="MacKenzie S."/>
            <person name="Amaro C."/>
        </authorList>
    </citation>
    <scope>NUCLEOTIDE SEQUENCE</scope>
</reference>
<dbReference type="AlphaFoldDB" id="A0A0E9S6P1"/>
<sequence>MLVIWREGTVCLTGTSLLHAAIQCWPATLCIYYSALPTVINVSL</sequence>
<reference evidence="1" key="1">
    <citation type="submission" date="2014-11" db="EMBL/GenBank/DDBJ databases">
        <authorList>
            <person name="Amaro Gonzalez C."/>
        </authorList>
    </citation>
    <scope>NUCLEOTIDE SEQUENCE</scope>
</reference>
<name>A0A0E9S6P1_ANGAN</name>
<proteinExistence type="predicted"/>
<dbReference type="EMBL" id="GBXM01071720">
    <property type="protein sequence ID" value="JAH36857.1"/>
    <property type="molecule type" value="Transcribed_RNA"/>
</dbReference>
<evidence type="ECO:0000313" key="1">
    <source>
        <dbReference type="EMBL" id="JAH36857.1"/>
    </source>
</evidence>